<accession>A0A3A6PVG4</accession>
<dbReference type="InterPro" id="IPR050407">
    <property type="entry name" value="Geranylgeranyl_reductase"/>
</dbReference>
<dbReference type="EMBL" id="QKNY01000004">
    <property type="protein sequence ID" value="RJX44471.1"/>
    <property type="molecule type" value="Genomic_DNA"/>
</dbReference>
<organism evidence="1 2">
    <name type="scientific">Halonotius aquaticus</name>
    <dbReference type="NCBI Taxonomy" id="2216978"/>
    <lineage>
        <taxon>Archaea</taxon>
        <taxon>Methanobacteriati</taxon>
        <taxon>Methanobacteriota</taxon>
        <taxon>Stenosarchaea group</taxon>
        <taxon>Halobacteria</taxon>
        <taxon>Halobacteriales</taxon>
        <taxon>Haloferacaceae</taxon>
        <taxon>Halonotius</taxon>
    </lineage>
</organism>
<dbReference type="GO" id="GO:0016628">
    <property type="term" value="F:oxidoreductase activity, acting on the CH-CH group of donors, NAD or NADP as acceptor"/>
    <property type="evidence" value="ECO:0007669"/>
    <property type="project" value="InterPro"/>
</dbReference>
<evidence type="ECO:0000313" key="2">
    <source>
        <dbReference type="Proteomes" id="UP000276588"/>
    </source>
</evidence>
<dbReference type="SUPFAM" id="SSF51905">
    <property type="entry name" value="FAD/NAD(P)-binding domain"/>
    <property type="match status" value="1"/>
</dbReference>
<dbReference type="AlphaFoldDB" id="A0A3A6PVG4"/>
<proteinExistence type="predicted"/>
<reference evidence="1 2" key="1">
    <citation type="submission" date="2018-06" db="EMBL/GenBank/DDBJ databases">
        <title>Halonotius sp. F13-13 a new haloarchaeeon isolated from a solar saltern from Isla Cristina, Huelva, Spain.</title>
        <authorList>
            <person name="Duran-Viseras A."/>
            <person name="Sanchez-Porro C."/>
            <person name="Ventosa A."/>
        </authorList>
    </citation>
    <scope>NUCLEOTIDE SEQUENCE [LARGE SCALE GENOMIC DNA]</scope>
    <source>
        <strain evidence="1 2">F13-13</strain>
    </source>
</reference>
<name>A0A3A6PVG4_9EURY</name>
<dbReference type="PRINTS" id="PR00411">
    <property type="entry name" value="PNDRDTASEI"/>
</dbReference>
<sequence length="457" mass="49524">MSSDAYDIVVVGGGTAGAFAAATAATDGLDVVIVERKSEADAGHIACGDAIKGKSTFPDVIDLDYLKDESFTNREIRRAVFENPADGEDIEIEFGEPGAVLDRKRYGEVLLEEAERVGSEIHYDTVVQDVTQADDGTVTGVVGTRKGEPVSYDAEVVIDAAGALSILQEKTDFDGSYFDTNVRYSQFCSAYREVIDVEEPVEWHDAIVFKPTKELGYLWYFPRTATEINAGLGFQMDQPEMQMVPELKRAVEDRPDLIEPTVQDKLGAALPTRRPYDSAVADGYIAVGDAAGHVNPTTGGGIPGAAKSAYWATKQAIGAIADGDVSEANLWEYNRKVMTGFGKHFAAIDLYNIWGTTSSVQEITEMVSSVPGQHLADALAGTGTASMPLSLKLRTLVDTFGHWGELMELAKVRSKASELSEHYARYPASPEGFPAWQSVRDGIMDELYEITGADPKY</sequence>
<dbReference type="OrthoDB" id="192187at2157"/>
<gene>
    <name evidence="1" type="ORF">DM826_02340</name>
</gene>
<dbReference type="Pfam" id="PF12831">
    <property type="entry name" value="FAD_oxidored"/>
    <property type="match status" value="1"/>
</dbReference>
<evidence type="ECO:0000313" key="1">
    <source>
        <dbReference type="EMBL" id="RJX44471.1"/>
    </source>
</evidence>
<dbReference type="PANTHER" id="PTHR42685:SF18">
    <property type="entry name" value="DIGERANYLGERANYLGLYCEROPHOSPHOLIPID REDUCTASE"/>
    <property type="match status" value="1"/>
</dbReference>
<dbReference type="Proteomes" id="UP000276588">
    <property type="component" value="Unassembled WGS sequence"/>
</dbReference>
<keyword evidence="2" id="KW-1185">Reference proteome</keyword>
<dbReference type="InterPro" id="IPR011777">
    <property type="entry name" value="Geranylgeranyl_Rdtase_fam"/>
</dbReference>
<dbReference type="InterPro" id="IPR036188">
    <property type="entry name" value="FAD/NAD-bd_sf"/>
</dbReference>
<dbReference type="RefSeq" id="WP_120101011.1">
    <property type="nucleotide sequence ID" value="NZ_QKNY01000004.1"/>
</dbReference>
<protein>
    <submittedName>
        <fullName evidence="1">Electron transfer flavoprotein</fullName>
    </submittedName>
</protein>
<dbReference type="NCBIfam" id="TIGR02032">
    <property type="entry name" value="GG-red-SF"/>
    <property type="match status" value="1"/>
</dbReference>
<comment type="caution">
    <text evidence="1">The sequence shown here is derived from an EMBL/GenBank/DDBJ whole genome shotgun (WGS) entry which is preliminary data.</text>
</comment>
<dbReference type="PANTHER" id="PTHR42685">
    <property type="entry name" value="GERANYLGERANYL DIPHOSPHATE REDUCTASE"/>
    <property type="match status" value="1"/>
</dbReference>
<dbReference type="Gene3D" id="3.50.50.60">
    <property type="entry name" value="FAD/NAD(P)-binding domain"/>
    <property type="match status" value="1"/>
</dbReference>